<comment type="subcellular location">
    <subcellularLocation>
        <location evidence="1">Nucleus</location>
    </subcellularLocation>
</comment>
<proteinExistence type="predicted"/>
<evidence type="ECO:0000256" key="1">
    <source>
        <dbReference type="ARBA" id="ARBA00004123"/>
    </source>
</evidence>
<keyword evidence="5" id="KW-1185">Reference proteome</keyword>
<evidence type="ECO:0008006" key="6">
    <source>
        <dbReference type="Google" id="ProtNLM"/>
    </source>
</evidence>
<evidence type="ECO:0000313" key="5">
    <source>
        <dbReference type="Proteomes" id="UP001595075"/>
    </source>
</evidence>
<dbReference type="PANTHER" id="PTHR37534">
    <property type="entry name" value="TRANSCRIPTIONAL ACTIVATOR PROTEIN UGA3"/>
    <property type="match status" value="1"/>
</dbReference>
<evidence type="ECO:0000256" key="2">
    <source>
        <dbReference type="ARBA" id="ARBA00023242"/>
    </source>
</evidence>
<dbReference type="Proteomes" id="UP001595075">
    <property type="component" value="Unassembled WGS sequence"/>
</dbReference>
<gene>
    <name evidence="4" type="ORF">VTL71DRAFT_16529</name>
</gene>
<keyword evidence="2" id="KW-0539">Nucleus</keyword>
<protein>
    <recommendedName>
        <fullName evidence="6">Fungal-specific transcription factor domain-containing protein</fullName>
    </recommendedName>
</protein>
<name>A0ABR4CGR2_9HELO</name>
<dbReference type="InterPro" id="IPR021858">
    <property type="entry name" value="Fun_TF"/>
</dbReference>
<dbReference type="EMBL" id="JAZHXI010000009">
    <property type="protein sequence ID" value="KAL2068431.1"/>
    <property type="molecule type" value="Genomic_DNA"/>
</dbReference>
<evidence type="ECO:0000313" key="4">
    <source>
        <dbReference type="EMBL" id="KAL2068431.1"/>
    </source>
</evidence>
<accession>A0ABR4CGR2</accession>
<comment type="caution">
    <text evidence="4">The sequence shown here is derived from an EMBL/GenBank/DDBJ whole genome shotgun (WGS) entry which is preliminary data.</text>
</comment>
<reference evidence="4 5" key="1">
    <citation type="journal article" date="2024" name="Commun. Biol.">
        <title>Comparative genomic analysis of thermophilic fungi reveals convergent evolutionary adaptations and gene losses.</title>
        <authorList>
            <person name="Steindorff A.S."/>
            <person name="Aguilar-Pontes M.V."/>
            <person name="Robinson A.J."/>
            <person name="Andreopoulos B."/>
            <person name="LaButti K."/>
            <person name="Kuo A."/>
            <person name="Mondo S."/>
            <person name="Riley R."/>
            <person name="Otillar R."/>
            <person name="Haridas S."/>
            <person name="Lipzen A."/>
            <person name="Grimwood J."/>
            <person name="Schmutz J."/>
            <person name="Clum A."/>
            <person name="Reid I.D."/>
            <person name="Moisan M.C."/>
            <person name="Butler G."/>
            <person name="Nguyen T.T.M."/>
            <person name="Dewar K."/>
            <person name="Conant G."/>
            <person name="Drula E."/>
            <person name="Henrissat B."/>
            <person name="Hansel C."/>
            <person name="Singer S."/>
            <person name="Hutchinson M.I."/>
            <person name="de Vries R.P."/>
            <person name="Natvig D.O."/>
            <person name="Powell A.J."/>
            <person name="Tsang A."/>
            <person name="Grigoriev I.V."/>
        </authorList>
    </citation>
    <scope>NUCLEOTIDE SEQUENCE [LARGE SCALE GENOMIC DNA]</scope>
    <source>
        <strain evidence="4 5">CBS 494.80</strain>
    </source>
</reference>
<sequence length="583" mass="64669">MVGNPVGPLSRAEVKSIQHDLSTSAPQNPLPSKGLFSVFQAQPDDTCRPLSQISTQLKTIGDLDTTNQANIQPSDDIVPLDSWTDLLIEDVVLRETQRESTAAQRRDSLQLDGETLEQITMPTSLALSLHETEDRESVILEPQSRSPFAPFWSDSSCADLLDDCVEEDSPSQTLITSRSGHLPVTSIAYDSQSDRKREPRWTRHIDLLQAPAHQKELMHHWIHFLDLAMAPVVGLGRTPHNLLTPLALTGVTASSADSCGEIAVFHGLCAASAFNLSLLRNDDPHYQELGVKHRQLALCHLRNSMQNQPMAMEPILAAILTFLTQEGVTGRVSEWRVHLKGLESIILANPNLTAESEVVQGAYETYLCLTILGNVQTQADLKLLLKAVPQDLELIGPYHGVNRSVLEIVEEINALASTATGPTEASLERLELLLILQSPGKISRQGFDENSSKLLMNCAYVYHYATVIHFQRVLRKTEPDMLQEIVDIAIGHLEAIEAVGNSPLGCIWAWPCLVISAECMLPKLRARVLAWYECKKRHGFENLSVACKVSMEVWRRRADHVGSAGEIYWQDVTRGTEYDTLPL</sequence>
<dbReference type="PANTHER" id="PTHR37534:SF46">
    <property type="entry name" value="ZN(II)2CYS6 TRANSCRIPTION FACTOR (EUROFUNG)"/>
    <property type="match status" value="1"/>
</dbReference>
<dbReference type="Pfam" id="PF11951">
    <property type="entry name" value="Fungal_trans_2"/>
    <property type="match status" value="1"/>
</dbReference>
<feature type="region of interest" description="Disordered" evidence="3">
    <location>
        <begin position="1"/>
        <end position="31"/>
    </location>
</feature>
<organism evidence="4 5">
    <name type="scientific">Oculimacula yallundae</name>
    <dbReference type="NCBI Taxonomy" id="86028"/>
    <lineage>
        <taxon>Eukaryota</taxon>
        <taxon>Fungi</taxon>
        <taxon>Dikarya</taxon>
        <taxon>Ascomycota</taxon>
        <taxon>Pezizomycotina</taxon>
        <taxon>Leotiomycetes</taxon>
        <taxon>Helotiales</taxon>
        <taxon>Ploettnerulaceae</taxon>
        <taxon>Oculimacula</taxon>
    </lineage>
</organism>
<evidence type="ECO:0000256" key="3">
    <source>
        <dbReference type="SAM" id="MobiDB-lite"/>
    </source>
</evidence>